<evidence type="ECO:0000313" key="8">
    <source>
        <dbReference type="Proteomes" id="UP000282654"/>
    </source>
</evidence>
<evidence type="ECO:0000256" key="4">
    <source>
        <dbReference type="ARBA" id="ARBA00023136"/>
    </source>
</evidence>
<keyword evidence="4" id="KW-0472">Membrane</keyword>
<organism evidence="7 8">
    <name type="scientific">Thermodesulfitimonas autotrophica</name>
    <dbReference type="NCBI Taxonomy" id="1894989"/>
    <lineage>
        <taxon>Bacteria</taxon>
        <taxon>Bacillati</taxon>
        <taxon>Bacillota</taxon>
        <taxon>Clostridia</taxon>
        <taxon>Thermoanaerobacterales</taxon>
        <taxon>Thermoanaerobacteraceae</taxon>
        <taxon>Thermodesulfitimonas</taxon>
    </lineage>
</organism>
<sequence>MWKRVCGMLGSLLVVVMLTLPAVAAEKEKAPVKLSMAEAVFRALCFSKSVEKAQLDLDKAESTRLSAAGAVQPQWYTTYTPGTEPLLFAKESADFGWRGARQNYELARDTVVLDVYNRYYAVLRAQEKVAAKEAALKPLEKKLAVTQAMVRAGVATRIALKGLEAQLAGAKAALAATQGELNDAYVAFNQLVGLPPEERPVLTDTVSFAPFTATENDCVSWATGNNPTVWIARYAAEYKRAVQNYDTGNPATVVTEEDARKAELDAESAEEAATLLGRKLYTGIRSLEEAYAAAQEAVATAAENLRLARVRLAAGAGTPAEVTAAEADLAAARQSLLDLTVQHAYMKLAAAKPWAYLGVLAASGSGTAAAGK</sequence>
<dbReference type="PANTHER" id="PTHR30026">
    <property type="entry name" value="OUTER MEMBRANE PROTEIN TOLC"/>
    <property type="match status" value="1"/>
</dbReference>
<evidence type="ECO:0000313" key="7">
    <source>
        <dbReference type="EMBL" id="RPF42651.1"/>
    </source>
</evidence>
<dbReference type="InterPro" id="IPR051906">
    <property type="entry name" value="TolC-like"/>
</dbReference>
<name>A0A3N5BF36_9THEO</name>
<comment type="caution">
    <text evidence="7">The sequence shown here is derived from an EMBL/GenBank/DDBJ whole genome shotgun (WGS) entry which is preliminary data.</text>
</comment>
<feature type="chain" id="PRO_5018256851" evidence="6">
    <location>
        <begin position="25"/>
        <end position="372"/>
    </location>
</feature>
<dbReference type="AlphaFoldDB" id="A0A3N5BF36"/>
<keyword evidence="5" id="KW-0998">Cell outer membrane</keyword>
<dbReference type="Proteomes" id="UP000282654">
    <property type="component" value="Unassembled WGS sequence"/>
</dbReference>
<dbReference type="OrthoDB" id="1803658at2"/>
<gene>
    <name evidence="7" type="ORF">EDD75_1756</name>
</gene>
<protein>
    <submittedName>
        <fullName evidence="7">Outer membrane efflux protein</fullName>
    </submittedName>
</protein>
<proteinExistence type="predicted"/>
<dbReference type="RefSeq" id="WP_123931104.1">
    <property type="nucleotide sequence ID" value="NZ_RKRE01000003.1"/>
</dbReference>
<accession>A0A3N5BF36</accession>
<dbReference type="GO" id="GO:0015562">
    <property type="term" value="F:efflux transmembrane transporter activity"/>
    <property type="evidence" value="ECO:0007669"/>
    <property type="project" value="InterPro"/>
</dbReference>
<keyword evidence="2" id="KW-1134">Transmembrane beta strand</keyword>
<evidence type="ECO:0000256" key="2">
    <source>
        <dbReference type="ARBA" id="ARBA00022452"/>
    </source>
</evidence>
<dbReference type="SUPFAM" id="SSF56954">
    <property type="entry name" value="Outer membrane efflux proteins (OEP)"/>
    <property type="match status" value="1"/>
</dbReference>
<evidence type="ECO:0000256" key="3">
    <source>
        <dbReference type="ARBA" id="ARBA00022692"/>
    </source>
</evidence>
<keyword evidence="3" id="KW-0812">Transmembrane</keyword>
<dbReference type="PANTHER" id="PTHR30026:SF20">
    <property type="entry name" value="OUTER MEMBRANE PROTEIN TOLC"/>
    <property type="match status" value="1"/>
</dbReference>
<evidence type="ECO:0000256" key="5">
    <source>
        <dbReference type="ARBA" id="ARBA00023237"/>
    </source>
</evidence>
<reference evidence="7 8" key="1">
    <citation type="submission" date="2018-11" db="EMBL/GenBank/DDBJ databases">
        <title>Genomic Encyclopedia of Type Strains, Phase IV (KMG-IV): sequencing the most valuable type-strain genomes for metagenomic binning, comparative biology and taxonomic classification.</title>
        <authorList>
            <person name="Goeker M."/>
        </authorList>
    </citation>
    <scope>NUCLEOTIDE SEQUENCE [LARGE SCALE GENOMIC DNA]</scope>
    <source>
        <strain evidence="7 8">DSM 102936</strain>
    </source>
</reference>
<feature type="signal peptide" evidence="6">
    <location>
        <begin position="1"/>
        <end position="24"/>
    </location>
</feature>
<comment type="subcellular location">
    <subcellularLocation>
        <location evidence="1">Cell outer membrane</location>
    </subcellularLocation>
</comment>
<dbReference type="GO" id="GO:0009279">
    <property type="term" value="C:cell outer membrane"/>
    <property type="evidence" value="ECO:0007669"/>
    <property type="project" value="UniProtKB-SubCell"/>
</dbReference>
<dbReference type="Gene3D" id="1.20.1600.10">
    <property type="entry name" value="Outer membrane efflux proteins (OEP)"/>
    <property type="match status" value="2"/>
</dbReference>
<keyword evidence="6" id="KW-0732">Signal</keyword>
<dbReference type="GO" id="GO:1990281">
    <property type="term" value="C:efflux pump complex"/>
    <property type="evidence" value="ECO:0007669"/>
    <property type="project" value="TreeGrafter"/>
</dbReference>
<evidence type="ECO:0000256" key="6">
    <source>
        <dbReference type="SAM" id="SignalP"/>
    </source>
</evidence>
<dbReference type="EMBL" id="RKRE01000003">
    <property type="protein sequence ID" value="RPF42651.1"/>
    <property type="molecule type" value="Genomic_DNA"/>
</dbReference>
<keyword evidence="8" id="KW-1185">Reference proteome</keyword>
<dbReference type="GO" id="GO:0015288">
    <property type="term" value="F:porin activity"/>
    <property type="evidence" value="ECO:0007669"/>
    <property type="project" value="TreeGrafter"/>
</dbReference>
<evidence type="ECO:0000256" key="1">
    <source>
        <dbReference type="ARBA" id="ARBA00004442"/>
    </source>
</evidence>